<evidence type="ECO:0000256" key="1">
    <source>
        <dbReference type="ARBA" id="ARBA00038087"/>
    </source>
</evidence>
<name>A0AAW1HT95_POPJA</name>
<dbReference type="PANTHER" id="PTHR37829:SF3">
    <property type="entry name" value="PROTEIN JAYE-RELATED"/>
    <property type="match status" value="1"/>
</dbReference>
<dbReference type="PANTHER" id="PTHR37829">
    <property type="entry name" value="PHAGE-LIKE ELEMENT PBSX PROTEIN XKDT"/>
    <property type="match status" value="1"/>
</dbReference>
<evidence type="ECO:0000259" key="3">
    <source>
        <dbReference type="Pfam" id="PF26079"/>
    </source>
</evidence>
<comment type="caution">
    <text evidence="4">The sequence shown here is derived from an EMBL/GenBank/DDBJ whole genome shotgun (WGS) entry which is preliminary data.</text>
</comment>
<reference evidence="4 5" key="1">
    <citation type="journal article" date="2024" name="BMC Genomics">
        <title>De novo assembly and annotation of Popillia japonica's genome with initial clues to its potential as an invasive pest.</title>
        <authorList>
            <person name="Cucini C."/>
            <person name="Boschi S."/>
            <person name="Funari R."/>
            <person name="Cardaioli E."/>
            <person name="Iannotti N."/>
            <person name="Marturano G."/>
            <person name="Paoli F."/>
            <person name="Bruttini M."/>
            <person name="Carapelli A."/>
            <person name="Frati F."/>
            <person name="Nardi F."/>
        </authorList>
    </citation>
    <scope>NUCLEOTIDE SEQUENCE [LARGE SCALE GENOMIC DNA]</scope>
    <source>
        <strain evidence="4">DMR45628</strain>
    </source>
</reference>
<evidence type="ECO:0000313" key="4">
    <source>
        <dbReference type="EMBL" id="KAK9679500.1"/>
    </source>
</evidence>
<dbReference type="Pfam" id="PF26079">
    <property type="entry name" value="Baseplate_J_C"/>
    <property type="match status" value="1"/>
</dbReference>
<keyword evidence="5" id="KW-1185">Reference proteome</keyword>
<dbReference type="EMBL" id="JASPKY010001015">
    <property type="protein sequence ID" value="KAK9679500.1"/>
    <property type="molecule type" value="Genomic_DNA"/>
</dbReference>
<proteinExistence type="inferred from homology"/>
<evidence type="ECO:0000313" key="5">
    <source>
        <dbReference type="Proteomes" id="UP001458880"/>
    </source>
</evidence>
<dbReference type="Proteomes" id="UP001458880">
    <property type="component" value="Unassembled WGS sequence"/>
</dbReference>
<dbReference type="InterPro" id="IPR052399">
    <property type="entry name" value="Phage_Baseplate_Assmbl_Protein"/>
</dbReference>
<dbReference type="InterPro" id="IPR058531">
    <property type="entry name" value="Baseplate_J_M"/>
</dbReference>
<sequence length="356" mass="37920">MLTRVSTARDKRQGSIIYDTLAPVAVELAQGNITATVFMEQVSILTADGENLDNLAVNYGLIREQATNAVRIGEMTDTDGNPIDLDVGSRFSVPATSGGYNYALIENLETVGQCLLECETAGTVGNAYIGNVLPLFTANNLGSAMITGTYTPAEDTETDEELRARILERLNNKAFGGNVAAYKQFTKAISGVGDVKVFPVWDGGGTVKLSLIDSEYGIATSDFVLNVQNEIDPIEYTGTGMGIAPIGHRVTVTTPEEIIVSITAAVNLETGYTVSQLQESVDNAISDYLLEIRKQWADADSMSIYIARITAALVGITGINNVTNVTINGISDDLVLSQTADLQQLPAFGEVELTSA</sequence>
<dbReference type="AlphaFoldDB" id="A0AAW1HT95"/>
<feature type="domain" description="Baseplate J-like central" evidence="2">
    <location>
        <begin position="174"/>
        <end position="253"/>
    </location>
</feature>
<dbReference type="InterPro" id="IPR058530">
    <property type="entry name" value="Baseplate_J-like_C"/>
</dbReference>
<comment type="similarity">
    <text evidence="1">Belongs to the Mu gp47/PBSX XkdT family.</text>
</comment>
<dbReference type="Pfam" id="PF26078">
    <property type="entry name" value="Baseplate_J_M"/>
    <property type="match status" value="1"/>
</dbReference>
<gene>
    <name evidence="4" type="ORF">QE152_g39985</name>
</gene>
<protein>
    <submittedName>
        <fullName evidence="4">Baseplate J-like protein</fullName>
    </submittedName>
</protein>
<organism evidence="4 5">
    <name type="scientific">Popillia japonica</name>
    <name type="common">Japanese beetle</name>
    <dbReference type="NCBI Taxonomy" id="7064"/>
    <lineage>
        <taxon>Eukaryota</taxon>
        <taxon>Metazoa</taxon>
        <taxon>Ecdysozoa</taxon>
        <taxon>Arthropoda</taxon>
        <taxon>Hexapoda</taxon>
        <taxon>Insecta</taxon>
        <taxon>Pterygota</taxon>
        <taxon>Neoptera</taxon>
        <taxon>Endopterygota</taxon>
        <taxon>Coleoptera</taxon>
        <taxon>Polyphaga</taxon>
        <taxon>Scarabaeiformia</taxon>
        <taxon>Scarabaeidae</taxon>
        <taxon>Rutelinae</taxon>
        <taxon>Popillia</taxon>
    </lineage>
</organism>
<accession>A0AAW1HT95</accession>
<feature type="domain" description="Baseplate J-like C-terminal" evidence="3">
    <location>
        <begin position="260"/>
        <end position="353"/>
    </location>
</feature>
<evidence type="ECO:0000259" key="2">
    <source>
        <dbReference type="Pfam" id="PF26078"/>
    </source>
</evidence>